<dbReference type="AlphaFoldDB" id="A0A2W5UR96"/>
<dbReference type="InterPro" id="IPR005913">
    <property type="entry name" value="dTDP_dehydrorham_reduct"/>
</dbReference>
<evidence type="ECO:0000256" key="2">
    <source>
        <dbReference type="ARBA" id="ARBA00010944"/>
    </source>
</evidence>
<evidence type="ECO:0000256" key="4">
    <source>
        <dbReference type="ARBA" id="ARBA00017099"/>
    </source>
</evidence>
<dbReference type="InterPro" id="IPR029903">
    <property type="entry name" value="RmlD-like-bd"/>
</dbReference>
<evidence type="ECO:0000256" key="3">
    <source>
        <dbReference type="ARBA" id="ARBA00012929"/>
    </source>
</evidence>
<dbReference type="Proteomes" id="UP000248975">
    <property type="component" value="Unassembled WGS sequence"/>
</dbReference>
<dbReference type="SUPFAM" id="SSF51735">
    <property type="entry name" value="NAD(P)-binding Rossmann-fold domains"/>
    <property type="match status" value="1"/>
</dbReference>
<comment type="function">
    <text evidence="6">Catalyzes the reduction of dTDP-6-deoxy-L-lyxo-4-hexulose to yield dTDP-L-rhamnose.</text>
</comment>
<protein>
    <recommendedName>
        <fullName evidence="4 6">dTDP-4-dehydrorhamnose reductase</fullName>
        <ecNumber evidence="3 6">1.1.1.133</ecNumber>
    </recommendedName>
</protein>
<organism evidence="8 9">
    <name type="scientific">Cereibacter sphaeroides</name>
    <name type="common">Rhodobacter sphaeroides</name>
    <dbReference type="NCBI Taxonomy" id="1063"/>
    <lineage>
        <taxon>Bacteria</taxon>
        <taxon>Pseudomonadati</taxon>
        <taxon>Pseudomonadota</taxon>
        <taxon>Alphaproteobacteria</taxon>
        <taxon>Rhodobacterales</taxon>
        <taxon>Paracoccaceae</taxon>
        <taxon>Cereibacter</taxon>
    </lineage>
</organism>
<dbReference type="Gene3D" id="3.90.25.10">
    <property type="entry name" value="UDP-galactose 4-epimerase, domain 1"/>
    <property type="match status" value="1"/>
</dbReference>
<dbReference type="InterPro" id="IPR036291">
    <property type="entry name" value="NAD(P)-bd_dom_sf"/>
</dbReference>
<keyword evidence="6" id="KW-0560">Oxidoreductase</keyword>
<dbReference type="Pfam" id="PF04321">
    <property type="entry name" value="RmlD_sub_bind"/>
    <property type="match status" value="1"/>
</dbReference>
<reference evidence="8 9" key="1">
    <citation type="submission" date="2017-08" db="EMBL/GenBank/DDBJ databases">
        <title>Infants hospitalized years apart are colonized by the same room-sourced microbial strains.</title>
        <authorList>
            <person name="Brooks B."/>
            <person name="Olm M.R."/>
            <person name="Firek B.A."/>
            <person name="Baker R."/>
            <person name="Thomas B.C."/>
            <person name="Morowitz M.J."/>
            <person name="Banfield J.F."/>
        </authorList>
    </citation>
    <scope>NUCLEOTIDE SEQUENCE [LARGE SCALE GENOMIC DNA]</scope>
    <source>
        <strain evidence="8">S2_003_000_R2_11</strain>
    </source>
</reference>
<dbReference type="EC" id="1.1.1.133" evidence="3 6"/>
<name>A0A2W5UR96_CERSP</name>
<proteinExistence type="inferred from homology"/>
<comment type="cofactor">
    <cofactor evidence="6">
        <name>Mg(2+)</name>
        <dbReference type="ChEBI" id="CHEBI:18420"/>
    </cofactor>
    <text evidence="6">Binds 1 Mg(2+) ion per monomer.</text>
</comment>
<dbReference type="GO" id="GO:0019305">
    <property type="term" value="P:dTDP-rhamnose biosynthetic process"/>
    <property type="evidence" value="ECO:0007669"/>
    <property type="project" value="UniProtKB-UniPathway"/>
</dbReference>
<dbReference type="PANTHER" id="PTHR10491">
    <property type="entry name" value="DTDP-4-DEHYDRORHAMNOSE REDUCTASE"/>
    <property type="match status" value="1"/>
</dbReference>
<dbReference type="UniPathway" id="UPA00124"/>
<dbReference type="CDD" id="cd05254">
    <property type="entry name" value="dTDP_HR_like_SDR_e"/>
    <property type="match status" value="1"/>
</dbReference>
<dbReference type="EMBL" id="QFQS01000001">
    <property type="protein sequence ID" value="PZR00311.1"/>
    <property type="molecule type" value="Genomic_DNA"/>
</dbReference>
<evidence type="ECO:0000313" key="8">
    <source>
        <dbReference type="EMBL" id="PZR00311.1"/>
    </source>
</evidence>
<evidence type="ECO:0000256" key="5">
    <source>
        <dbReference type="ARBA" id="ARBA00048200"/>
    </source>
</evidence>
<comment type="caution">
    <text evidence="8">The sequence shown here is derived from an EMBL/GenBank/DDBJ whole genome shotgun (WGS) entry which is preliminary data.</text>
</comment>
<evidence type="ECO:0000256" key="1">
    <source>
        <dbReference type="ARBA" id="ARBA00004781"/>
    </source>
</evidence>
<dbReference type="Gene3D" id="3.40.50.720">
    <property type="entry name" value="NAD(P)-binding Rossmann-like Domain"/>
    <property type="match status" value="1"/>
</dbReference>
<evidence type="ECO:0000313" key="9">
    <source>
        <dbReference type="Proteomes" id="UP000248975"/>
    </source>
</evidence>
<dbReference type="NCBIfam" id="TIGR01214">
    <property type="entry name" value="rmlD"/>
    <property type="match status" value="1"/>
</dbReference>
<evidence type="ECO:0000259" key="7">
    <source>
        <dbReference type="Pfam" id="PF04321"/>
    </source>
</evidence>
<keyword evidence="6" id="KW-0521">NADP</keyword>
<comment type="similarity">
    <text evidence="2 6">Belongs to the dTDP-4-dehydrorhamnose reductase family.</text>
</comment>
<accession>A0A2W5UR96</accession>
<comment type="catalytic activity">
    <reaction evidence="5 6">
        <text>dTDP-beta-L-rhamnose + NADP(+) = dTDP-4-dehydro-beta-L-rhamnose + NADPH + H(+)</text>
        <dbReference type="Rhea" id="RHEA:21796"/>
        <dbReference type="ChEBI" id="CHEBI:15378"/>
        <dbReference type="ChEBI" id="CHEBI:57510"/>
        <dbReference type="ChEBI" id="CHEBI:57783"/>
        <dbReference type="ChEBI" id="CHEBI:58349"/>
        <dbReference type="ChEBI" id="CHEBI:62830"/>
        <dbReference type="EC" id="1.1.1.133"/>
    </reaction>
</comment>
<sequence>MTLLVFGSTGQVAQELRRRAPDAIFLSRAEVDLSDPAACAAAVASADVEAVINAAGYTAVDKAESEEELATVINGAAPGAMARAAAKRDLPFLHISSDYVFNGSGDVAWHTDDETGPLGAYGRSKLAGEHGVHAAGGSFVILRTSWVFSSHGTNFVKTMLRLGKQRDSLAIVADQIGGPTAAGDIADALIEIARLMRQGNGAPGTYHFAGAPDVSWADFAREIFHSAHLPTKVVNITSAEYPTPARRPHNSRLNCSTTERMFGLPRPDWRANLATILKELGDN</sequence>
<dbReference type="GO" id="GO:0008831">
    <property type="term" value="F:dTDP-4-dehydrorhamnose reductase activity"/>
    <property type="evidence" value="ECO:0007669"/>
    <property type="project" value="UniProtKB-EC"/>
</dbReference>
<evidence type="ECO:0000256" key="6">
    <source>
        <dbReference type="RuleBase" id="RU364082"/>
    </source>
</evidence>
<gene>
    <name evidence="8" type="primary">rfbD</name>
    <name evidence="8" type="ORF">DI533_06955</name>
</gene>
<feature type="domain" description="RmlD-like substrate binding" evidence="7">
    <location>
        <begin position="1"/>
        <end position="280"/>
    </location>
</feature>
<dbReference type="PANTHER" id="PTHR10491:SF4">
    <property type="entry name" value="METHIONINE ADENOSYLTRANSFERASE 2 SUBUNIT BETA"/>
    <property type="match status" value="1"/>
</dbReference>
<comment type="pathway">
    <text evidence="1 6">Carbohydrate biosynthesis; dTDP-L-rhamnose biosynthesis.</text>
</comment>